<sequence length="129" mass="14588">MDITKARKLVHLSKDNRKILVTLWDGGKISSCVEENIEDKKKHYCETCEGDSELCNSWIDHLKSRGYEATEIELTDLPGDESLPKFSEERGVAVEPEAVSVQVQPQAVIVEEPETEVEESPETEELQED</sequence>
<name>X1JEF7_9ZZZZ</name>
<reference evidence="2" key="1">
    <citation type="journal article" date="2014" name="Front. Microbiol.">
        <title>High frequency of phylogenetically diverse reductive dehalogenase-homologous genes in deep subseafloor sedimentary metagenomes.</title>
        <authorList>
            <person name="Kawai M."/>
            <person name="Futagami T."/>
            <person name="Toyoda A."/>
            <person name="Takaki Y."/>
            <person name="Nishi S."/>
            <person name="Hori S."/>
            <person name="Arai W."/>
            <person name="Tsubouchi T."/>
            <person name="Morono Y."/>
            <person name="Uchiyama I."/>
            <person name="Ito T."/>
            <person name="Fujiyama A."/>
            <person name="Inagaki F."/>
            <person name="Takami H."/>
        </authorList>
    </citation>
    <scope>NUCLEOTIDE SEQUENCE</scope>
    <source>
        <strain evidence="2">Expedition CK06-06</strain>
    </source>
</reference>
<feature type="region of interest" description="Disordered" evidence="1">
    <location>
        <begin position="103"/>
        <end position="129"/>
    </location>
</feature>
<comment type="caution">
    <text evidence="2">The sequence shown here is derived from an EMBL/GenBank/DDBJ whole genome shotgun (WGS) entry which is preliminary data.</text>
</comment>
<evidence type="ECO:0000313" key="2">
    <source>
        <dbReference type="EMBL" id="GAH68143.1"/>
    </source>
</evidence>
<protein>
    <submittedName>
        <fullName evidence="2">Uncharacterized protein</fullName>
    </submittedName>
</protein>
<dbReference type="AlphaFoldDB" id="X1JEF7"/>
<accession>X1JEF7</accession>
<gene>
    <name evidence="2" type="ORF">S03H2_41201</name>
</gene>
<dbReference type="EMBL" id="BARU01025582">
    <property type="protein sequence ID" value="GAH68143.1"/>
    <property type="molecule type" value="Genomic_DNA"/>
</dbReference>
<organism evidence="2">
    <name type="scientific">marine sediment metagenome</name>
    <dbReference type="NCBI Taxonomy" id="412755"/>
    <lineage>
        <taxon>unclassified sequences</taxon>
        <taxon>metagenomes</taxon>
        <taxon>ecological metagenomes</taxon>
    </lineage>
</organism>
<proteinExistence type="predicted"/>
<feature type="compositionally biased region" description="Acidic residues" evidence="1">
    <location>
        <begin position="111"/>
        <end position="129"/>
    </location>
</feature>
<evidence type="ECO:0000256" key="1">
    <source>
        <dbReference type="SAM" id="MobiDB-lite"/>
    </source>
</evidence>